<name>A0A2J6SJR1_9HELO</name>
<dbReference type="Pfam" id="PF06985">
    <property type="entry name" value="HET"/>
    <property type="match status" value="1"/>
</dbReference>
<feature type="domain" description="Heterokaryon incompatibility" evidence="1">
    <location>
        <begin position="50"/>
        <end position="199"/>
    </location>
</feature>
<protein>
    <submittedName>
        <fullName evidence="2">HET-domain-containing protein</fullName>
    </submittedName>
</protein>
<gene>
    <name evidence="2" type="ORF">K444DRAFT_668965</name>
</gene>
<dbReference type="InParanoid" id="A0A2J6SJR1"/>
<dbReference type="PANTHER" id="PTHR24148">
    <property type="entry name" value="ANKYRIN REPEAT DOMAIN-CONTAINING PROTEIN 39 HOMOLOG-RELATED"/>
    <property type="match status" value="1"/>
</dbReference>
<reference evidence="2 3" key="1">
    <citation type="submission" date="2016-04" db="EMBL/GenBank/DDBJ databases">
        <title>A degradative enzymes factory behind the ericoid mycorrhizal symbiosis.</title>
        <authorList>
            <consortium name="DOE Joint Genome Institute"/>
            <person name="Martino E."/>
            <person name="Morin E."/>
            <person name="Grelet G."/>
            <person name="Kuo A."/>
            <person name="Kohler A."/>
            <person name="Daghino S."/>
            <person name="Barry K."/>
            <person name="Choi C."/>
            <person name="Cichocki N."/>
            <person name="Clum A."/>
            <person name="Copeland A."/>
            <person name="Hainaut M."/>
            <person name="Haridas S."/>
            <person name="Labutti K."/>
            <person name="Lindquist E."/>
            <person name="Lipzen A."/>
            <person name="Khouja H.-R."/>
            <person name="Murat C."/>
            <person name="Ohm R."/>
            <person name="Olson A."/>
            <person name="Spatafora J."/>
            <person name="Veneault-Fourrey C."/>
            <person name="Henrissat B."/>
            <person name="Grigoriev I."/>
            <person name="Martin F."/>
            <person name="Perotto S."/>
        </authorList>
    </citation>
    <scope>NUCLEOTIDE SEQUENCE [LARGE SCALE GENOMIC DNA]</scope>
    <source>
        <strain evidence="2 3">E</strain>
    </source>
</reference>
<dbReference type="InterPro" id="IPR052895">
    <property type="entry name" value="HetReg/Transcr_Mod"/>
</dbReference>
<keyword evidence="3" id="KW-1185">Reference proteome</keyword>
<dbReference type="PANTHER" id="PTHR24148:SF64">
    <property type="entry name" value="HETEROKARYON INCOMPATIBILITY DOMAIN-CONTAINING PROTEIN"/>
    <property type="match status" value="1"/>
</dbReference>
<evidence type="ECO:0000313" key="3">
    <source>
        <dbReference type="Proteomes" id="UP000235371"/>
    </source>
</evidence>
<dbReference type="AlphaFoldDB" id="A0A2J6SJR1"/>
<dbReference type="RefSeq" id="XP_024727900.1">
    <property type="nucleotide sequence ID" value="XM_024887474.1"/>
</dbReference>
<evidence type="ECO:0000259" key="1">
    <source>
        <dbReference type="Pfam" id="PF06985"/>
    </source>
</evidence>
<proteinExistence type="predicted"/>
<dbReference type="EMBL" id="KZ613912">
    <property type="protein sequence ID" value="PMD50996.1"/>
    <property type="molecule type" value="Genomic_DNA"/>
</dbReference>
<dbReference type="OrthoDB" id="2157530at2759"/>
<accession>A0A2J6SJR1</accession>
<dbReference type="GeneID" id="36595550"/>
<dbReference type="STRING" id="1095630.A0A2J6SJR1"/>
<dbReference type="InterPro" id="IPR010730">
    <property type="entry name" value="HET"/>
</dbReference>
<organism evidence="2 3">
    <name type="scientific">Hyaloscypha bicolor E</name>
    <dbReference type="NCBI Taxonomy" id="1095630"/>
    <lineage>
        <taxon>Eukaryota</taxon>
        <taxon>Fungi</taxon>
        <taxon>Dikarya</taxon>
        <taxon>Ascomycota</taxon>
        <taxon>Pezizomycotina</taxon>
        <taxon>Leotiomycetes</taxon>
        <taxon>Helotiales</taxon>
        <taxon>Hyaloscyphaceae</taxon>
        <taxon>Hyaloscypha</taxon>
        <taxon>Hyaloscypha bicolor</taxon>
    </lineage>
</organism>
<sequence length="586" mass="66774">MKSPFLYPALSQRKCTRVLVLQPAENRAAQVVCSLTEVDLDLLSTRRNPYEALSYVWGSPVCNNEITCDGDSLLITESCLTALRYLRMKARTRTLWVDAICINQKSLEERNKQVALMGDIYKCAQRVLIWLGEASEASEQVLHQLRRVERLRIAMIFIQDLDLLRKLQRSIFPLTDVECQAFKILLGNEWWRRTWTLQEFLFAEDSLVMYGSFVLNLETLVRGSDIYVGDPRIGSRQTWIDFVQCSHLRGIYRAVSQSRKSSDGKDKIYGLHQILYDCGITLPEPNYALGTAQIYKEATAALLQGSRSLRILELQENAHKRHDLPSWVPDFEDVQPLYSARIHACTILHKRHIPVYQHGRLVLQGQIIGNLVTLAGRLQFNTQRSVDKYDLSELGGVFYGLLKITQPQDNPTAKYHVDVLQRTLLDTLTDSDGLVKPRISRAAKRNFSELLEFLNDTCEHKDIKAGVEEKQRKSLEVFNQGESGVGRFSKRHQSMEYLSLLRQVASENVGRELFVASSGDVGLTHADARMGGLVVLFPGASMPYIIRCAGEHHLFIGLARGMYKYRQDPYVAWKDDWGNLASFTLI</sequence>
<evidence type="ECO:0000313" key="2">
    <source>
        <dbReference type="EMBL" id="PMD50996.1"/>
    </source>
</evidence>
<dbReference type="Proteomes" id="UP000235371">
    <property type="component" value="Unassembled WGS sequence"/>
</dbReference>